<proteinExistence type="predicted"/>
<protein>
    <recommendedName>
        <fullName evidence="3">HAD family phosphatase</fullName>
    </recommendedName>
</protein>
<dbReference type="AlphaFoldDB" id="A0A7W8D1C3"/>
<comment type="caution">
    <text evidence="1">The sequence shown here is derived from an EMBL/GenBank/DDBJ whole genome shotgun (WGS) entry which is preliminary data.</text>
</comment>
<dbReference type="SFLD" id="SFLDG01140">
    <property type="entry name" value="C2.B:_Phosphomannomutase_and_P"/>
    <property type="match status" value="1"/>
</dbReference>
<dbReference type="Pfam" id="PF08282">
    <property type="entry name" value="Hydrolase_3"/>
    <property type="match status" value="1"/>
</dbReference>
<sequence>MESMITLVVCDLDETLLNEEKQISVTDRRAIEQLKDKGILFGVISGHPVESTRKKLREWKIEDSTSFILGMNGGTLYDAQTQKIEEYHKLKGDVLQRIFHHFQDVNCILQFYQGDVRYVSKSTQRTRNQADSFLETEVLADVESLILTESFNKVTLYAESNRMPEVLEKMITFKDPDCMGFLVDPNRFEFSDPRINKGYGLKKLCQHYGVAMEHILAFGNATNDIPMLSTAGIGVCVQNATDDVKAICDVISPYTNDESAIGNYLNENLL</sequence>
<dbReference type="Gene3D" id="3.40.50.1000">
    <property type="entry name" value="HAD superfamily/HAD-like"/>
    <property type="match status" value="1"/>
</dbReference>
<dbReference type="PANTHER" id="PTHR10000:SF8">
    <property type="entry name" value="HAD SUPERFAMILY HYDROLASE-LIKE, TYPE 3"/>
    <property type="match status" value="1"/>
</dbReference>
<dbReference type="InterPro" id="IPR006379">
    <property type="entry name" value="HAD-SF_hydro_IIB"/>
</dbReference>
<dbReference type="Proteomes" id="UP000521313">
    <property type="component" value="Unassembled WGS sequence"/>
</dbReference>
<dbReference type="NCBIfam" id="TIGR00099">
    <property type="entry name" value="Cof-subfamily"/>
    <property type="match status" value="1"/>
</dbReference>
<dbReference type="GO" id="GO:0016791">
    <property type="term" value="F:phosphatase activity"/>
    <property type="evidence" value="ECO:0007669"/>
    <property type="project" value="TreeGrafter"/>
</dbReference>
<dbReference type="InterPro" id="IPR036412">
    <property type="entry name" value="HAD-like_sf"/>
</dbReference>
<dbReference type="Gene3D" id="3.30.1240.10">
    <property type="match status" value="1"/>
</dbReference>
<dbReference type="GO" id="GO:0005829">
    <property type="term" value="C:cytosol"/>
    <property type="evidence" value="ECO:0007669"/>
    <property type="project" value="TreeGrafter"/>
</dbReference>
<dbReference type="SFLD" id="SFLDS00003">
    <property type="entry name" value="Haloacid_Dehalogenase"/>
    <property type="match status" value="1"/>
</dbReference>
<dbReference type="SUPFAM" id="SSF56784">
    <property type="entry name" value="HAD-like"/>
    <property type="match status" value="1"/>
</dbReference>
<dbReference type="NCBIfam" id="TIGR01484">
    <property type="entry name" value="HAD-SF-IIB"/>
    <property type="match status" value="1"/>
</dbReference>
<dbReference type="RefSeq" id="WP_183376322.1">
    <property type="nucleotide sequence ID" value="NZ_CALVCN010000004.1"/>
</dbReference>
<dbReference type="InterPro" id="IPR000150">
    <property type="entry name" value="Cof"/>
</dbReference>
<dbReference type="GO" id="GO:0000287">
    <property type="term" value="F:magnesium ion binding"/>
    <property type="evidence" value="ECO:0007669"/>
    <property type="project" value="TreeGrafter"/>
</dbReference>
<dbReference type="PANTHER" id="PTHR10000">
    <property type="entry name" value="PHOSPHOSERINE PHOSPHATASE"/>
    <property type="match status" value="1"/>
</dbReference>
<organism evidence="1 2">
    <name type="scientific">Faecalicoccus acidiformans</name>
    <dbReference type="NCBI Taxonomy" id="915173"/>
    <lineage>
        <taxon>Bacteria</taxon>
        <taxon>Bacillati</taxon>
        <taxon>Bacillota</taxon>
        <taxon>Erysipelotrichia</taxon>
        <taxon>Erysipelotrichales</taxon>
        <taxon>Erysipelotrichaceae</taxon>
        <taxon>Faecalicoccus</taxon>
    </lineage>
</organism>
<accession>A0A7W8D1C3</accession>
<name>A0A7W8D1C3_9FIRM</name>
<gene>
    <name evidence="1" type="ORF">HNQ43_001454</name>
</gene>
<evidence type="ECO:0000313" key="1">
    <source>
        <dbReference type="EMBL" id="MBB5185400.1"/>
    </source>
</evidence>
<evidence type="ECO:0008006" key="3">
    <source>
        <dbReference type="Google" id="ProtNLM"/>
    </source>
</evidence>
<dbReference type="EMBL" id="JACHHD010000014">
    <property type="protein sequence ID" value="MBB5185400.1"/>
    <property type="molecule type" value="Genomic_DNA"/>
</dbReference>
<evidence type="ECO:0000313" key="2">
    <source>
        <dbReference type="Proteomes" id="UP000521313"/>
    </source>
</evidence>
<dbReference type="InterPro" id="IPR023214">
    <property type="entry name" value="HAD_sf"/>
</dbReference>
<reference evidence="1 2" key="1">
    <citation type="submission" date="2020-08" db="EMBL/GenBank/DDBJ databases">
        <title>Genomic Encyclopedia of Type Strains, Phase IV (KMG-IV): sequencing the most valuable type-strain genomes for metagenomic binning, comparative biology and taxonomic classification.</title>
        <authorList>
            <person name="Goeker M."/>
        </authorList>
    </citation>
    <scope>NUCLEOTIDE SEQUENCE [LARGE SCALE GENOMIC DNA]</scope>
    <source>
        <strain evidence="1 2">DSM 26963</strain>
    </source>
</reference>